<dbReference type="EMBL" id="SWBM01000086">
    <property type="protein sequence ID" value="TKC11304.1"/>
    <property type="molecule type" value="Genomic_DNA"/>
</dbReference>
<feature type="region of interest" description="Disordered" evidence="2">
    <location>
        <begin position="57"/>
        <end position="107"/>
    </location>
</feature>
<evidence type="ECO:0000256" key="2">
    <source>
        <dbReference type="SAM" id="MobiDB-lite"/>
    </source>
</evidence>
<comment type="caution">
    <text evidence="3">The sequence shown here is derived from an EMBL/GenBank/DDBJ whole genome shotgun (WGS) entry which is preliminary data.</text>
</comment>
<dbReference type="Proteomes" id="UP000307756">
    <property type="component" value="Unassembled WGS sequence"/>
</dbReference>
<reference evidence="3 4" key="1">
    <citation type="journal article" date="2011" name="J. Microbiol.">
        <title>Bacillus kyonggiensis sp. nov., isolated from soil of a lettuce field.</title>
        <authorList>
            <person name="Dong K."/>
            <person name="Lee S."/>
        </authorList>
    </citation>
    <scope>NUCLEOTIDE SEQUENCE [LARGE SCALE GENOMIC DNA]</scope>
    <source>
        <strain evidence="3 4">NB22</strain>
    </source>
</reference>
<evidence type="ECO:0000313" key="3">
    <source>
        <dbReference type="EMBL" id="TKC11304.1"/>
    </source>
</evidence>
<feature type="compositionally biased region" description="Acidic residues" evidence="2">
    <location>
        <begin position="65"/>
        <end position="85"/>
    </location>
</feature>
<sequence length="107" mass="11742">MSIEVSTRDAMIADLERQLNDLHIAHNNVQNELAQTRDELEEVHSTLEHANAMLAAHDAQHLLEQEGEQGEGEAPDSDMDTEDDMPPLPAPPSPMGSEATANNLDDF</sequence>
<proteinExistence type="predicted"/>
<keyword evidence="1" id="KW-0175">Coiled coil</keyword>
<gene>
    <name evidence="3" type="ORF">FA727_23910</name>
</gene>
<dbReference type="AlphaFoldDB" id="A0A4U1CT46"/>
<feature type="coiled-coil region" evidence="1">
    <location>
        <begin position="12"/>
        <end position="53"/>
    </location>
</feature>
<evidence type="ECO:0000256" key="1">
    <source>
        <dbReference type="SAM" id="Coils"/>
    </source>
</evidence>
<organism evidence="3 4">
    <name type="scientific">Robertmurraya kyonggiensis</name>
    <dbReference type="NCBI Taxonomy" id="1037680"/>
    <lineage>
        <taxon>Bacteria</taxon>
        <taxon>Bacillati</taxon>
        <taxon>Bacillota</taxon>
        <taxon>Bacilli</taxon>
        <taxon>Bacillales</taxon>
        <taxon>Bacillaceae</taxon>
        <taxon>Robertmurraya</taxon>
    </lineage>
</organism>
<name>A0A4U1CT46_9BACI</name>
<protein>
    <submittedName>
        <fullName evidence="3">Uncharacterized protein</fullName>
    </submittedName>
</protein>
<keyword evidence="4" id="KW-1185">Reference proteome</keyword>
<accession>A0A4U1CT46</accession>
<evidence type="ECO:0000313" key="4">
    <source>
        <dbReference type="Proteomes" id="UP000307756"/>
    </source>
</evidence>